<dbReference type="AlphaFoldDB" id="A0A392U0A1"/>
<dbReference type="EMBL" id="LXQA010704179">
    <property type="protein sequence ID" value="MCI66872.1"/>
    <property type="molecule type" value="Genomic_DNA"/>
</dbReference>
<sequence>MKEEESIHDFHMNVLDFANTFDSLGEKVTEEKLVRKILRSLPKKFDMK</sequence>
<feature type="non-terminal residue" evidence="1">
    <location>
        <position position="48"/>
    </location>
</feature>
<dbReference type="PANTHER" id="PTHR35317">
    <property type="entry name" value="OS04G0629600 PROTEIN"/>
    <property type="match status" value="1"/>
</dbReference>
<evidence type="ECO:0000313" key="2">
    <source>
        <dbReference type="Proteomes" id="UP000265520"/>
    </source>
</evidence>
<dbReference type="Proteomes" id="UP000265520">
    <property type="component" value="Unassembled WGS sequence"/>
</dbReference>
<name>A0A392U0A1_9FABA</name>
<organism evidence="1 2">
    <name type="scientific">Trifolium medium</name>
    <dbReference type="NCBI Taxonomy" id="97028"/>
    <lineage>
        <taxon>Eukaryota</taxon>
        <taxon>Viridiplantae</taxon>
        <taxon>Streptophyta</taxon>
        <taxon>Embryophyta</taxon>
        <taxon>Tracheophyta</taxon>
        <taxon>Spermatophyta</taxon>
        <taxon>Magnoliopsida</taxon>
        <taxon>eudicotyledons</taxon>
        <taxon>Gunneridae</taxon>
        <taxon>Pentapetalae</taxon>
        <taxon>rosids</taxon>
        <taxon>fabids</taxon>
        <taxon>Fabales</taxon>
        <taxon>Fabaceae</taxon>
        <taxon>Papilionoideae</taxon>
        <taxon>50 kb inversion clade</taxon>
        <taxon>NPAAA clade</taxon>
        <taxon>Hologalegina</taxon>
        <taxon>IRL clade</taxon>
        <taxon>Trifolieae</taxon>
        <taxon>Trifolium</taxon>
    </lineage>
</organism>
<reference evidence="1 2" key="1">
    <citation type="journal article" date="2018" name="Front. Plant Sci.">
        <title>Red Clover (Trifolium pratense) and Zigzag Clover (T. medium) - A Picture of Genomic Similarities and Differences.</title>
        <authorList>
            <person name="Dluhosova J."/>
            <person name="Istvanek J."/>
            <person name="Nedelnik J."/>
            <person name="Repkova J."/>
        </authorList>
    </citation>
    <scope>NUCLEOTIDE SEQUENCE [LARGE SCALE GENOMIC DNA]</scope>
    <source>
        <strain evidence="2">cv. 10/8</strain>
        <tissue evidence="1">Leaf</tissue>
    </source>
</reference>
<protein>
    <submittedName>
        <fullName evidence="1">Gag-protease polyprotein</fullName>
    </submittedName>
</protein>
<proteinExistence type="predicted"/>
<keyword evidence="1" id="KW-0378">Hydrolase</keyword>
<dbReference type="Pfam" id="PF14223">
    <property type="entry name" value="Retrotran_gag_2"/>
    <property type="match status" value="1"/>
</dbReference>
<keyword evidence="1" id="KW-0645">Protease</keyword>
<dbReference type="PANTHER" id="PTHR35317:SF35">
    <property type="entry name" value="DUF4219 DOMAIN-CONTAINING PROTEIN"/>
    <property type="match status" value="1"/>
</dbReference>
<comment type="caution">
    <text evidence="1">The sequence shown here is derived from an EMBL/GenBank/DDBJ whole genome shotgun (WGS) entry which is preliminary data.</text>
</comment>
<dbReference type="GO" id="GO:0008233">
    <property type="term" value="F:peptidase activity"/>
    <property type="evidence" value="ECO:0007669"/>
    <property type="project" value="UniProtKB-KW"/>
</dbReference>
<accession>A0A392U0A1</accession>
<dbReference type="GO" id="GO:0006508">
    <property type="term" value="P:proteolysis"/>
    <property type="evidence" value="ECO:0007669"/>
    <property type="project" value="UniProtKB-KW"/>
</dbReference>
<keyword evidence="2" id="KW-1185">Reference proteome</keyword>
<evidence type="ECO:0000313" key="1">
    <source>
        <dbReference type="EMBL" id="MCI66872.1"/>
    </source>
</evidence>